<name>A0A7W7QDB0_9PSEU</name>
<evidence type="ECO:0000256" key="1">
    <source>
        <dbReference type="ARBA" id="ARBA00022679"/>
    </source>
</evidence>
<dbReference type="EMBL" id="JACHJQ010000010">
    <property type="protein sequence ID" value="MBB4911541.1"/>
    <property type="molecule type" value="Genomic_DNA"/>
</dbReference>
<dbReference type="SUPFAM" id="SSF53335">
    <property type="entry name" value="S-adenosyl-L-methionine-dependent methyltransferases"/>
    <property type="match status" value="1"/>
</dbReference>
<proteinExistence type="predicted"/>
<dbReference type="InterPro" id="IPR050447">
    <property type="entry name" value="Erg6_SMT_methyltransf"/>
</dbReference>
<dbReference type="GO" id="GO:0008757">
    <property type="term" value="F:S-adenosylmethionine-dependent methyltransferase activity"/>
    <property type="evidence" value="ECO:0007669"/>
    <property type="project" value="InterPro"/>
</dbReference>
<dbReference type="Gene3D" id="3.40.50.150">
    <property type="entry name" value="Vaccinia Virus protein VP39"/>
    <property type="match status" value="1"/>
</dbReference>
<dbReference type="PANTHER" id="PTHR44068">
    <property type="entry name" value="ZGC:194242"/>
    <property type="match status" value="1"/>
</dbReference>
<dbReference type="RefSeq" id="WP_184815558.1">
    <property type="nucleotide sequence ID" value="NZ_JACHJQ010000010.1"/>
</dbReference>
<reference evidence="3 4" key="1">
    <citation type="submission" date="2020-08" db="EMBL/GenBank/DDBJ databases">
        <title>Genomic Encyclopedia of Type Strains, Phase III (KMG-III): the genomes of soil and plant-associated and newly described type strains.</title>
        <authorList>
            <person name="Whitman W."/>
        </authorList>
    </citation>
    <scope>NUCLEOTIDE SEQUENCE [LARGE SCALE GENOMIC DNA]</scope>
    <source>
        <strain evidence="3 4">CECT 8960</strain>
    </source>
</reference>
<feature type="domain" description="Methyltransferase type 11" evidence="2">
    <location>
        <begin position="81"/>
        <end position="178"/>
    </location>
</feature>
<protein>
    <submittedName>
        <fullName evidence="3">Erythromycin 3''-O-methyltransferase</fullName>
        <ecNumber evidence="3">2.1.1.254</ecNumber>
    </submittedName>
</protein>
<gene>
    <name evidence="3" type="ORF">FHR82_007811</name>
</gene>
<dbReference type="GO" id="GO:0032259">
    <property type="term" value="P:methylation"/>
    <property type="evidence" value="ECO:0007669"/>
    <property type="project" value="UniProtKB-KW"/>
</dbReference>
<dbReference type="InterPro" id="IPR029063">
    <property type="entry name" value="SAM-dependent_MTases_sf"/>
</dbReference>
<keyword evidence="4" id="KW-1185">Reference proteome</keyword>
<evidence type="ECO:0000313" key="4">
    <source>
        <dbReference type="Proteomes" id="UP000520767"/>
    </source>
</evidence>
<dbReference type="PANTHER" id="PTHR44068:SF11">
    <property type="entry name" value="GERANYL DIPHOSPHATE 2-C-METHYLTRANSFERASE"/>
    <property type="match status" value="1"/>
</dbReference>
<keyword evidence="3" id="KW-0489">Methyltransferase</keyword>
<keyword evidence="1 3" id="KW-0808">Transferase</keyword>
<sequence>MLTRVRNIGRIVRAVTTRDPDLRVRRFYELPDPESQFADRATRYINIGYWASEETTVDEAGDAIAALLAEAARFEPGQEVLDVGCGFGDQDFLWLRDKQPATIHALDVTPHQIAGAQARAEADGVADRVRFRVGTATELDFPDASFDRVVALDAALHFNTREDFFREAFRVLRPGGVLGTVDTIPLDAATPRKSFRSPRFSLYRVGVPDANWYDRDGYEQRLAATGFTGTNVLSIRDRTWEPWYRHWSTLAHDDAARANLAPGVARVVEKEWADTDLIKRELDRLDYVVAVAVKPS</sequence>
<dbReference type="Pfam" id="PF08241">
    <property type="entry name" value="Methyltransf_11"/>
    <property type="match status" value="1"/>
</dbReference>
<dbReference type="CDD" id="cd02440">
    <property type="entry name" value="AdoMet_MTases"/>
    <property type="match status" value="1"/>
</dbReference>
<comment type="caution">
    <text evidence="3">The sequence shown here is derived from an EMBL/GenBank/DDBJ whole genome shotgun (WGS) entry which is preliminary data.</text>
</comment>
<dbReference type="AlphaFoldDB" id="A0A7W7QDB0"/>
<evidence type="ECO:0000259" key="2">
    <source>
        <dbReference type="Pfam" id="PF08241"/>
    </source>
</evidence>
<dbReference type="EC" id="2.1.1.254" evidence="3"/>
<accession>A0A7W7QDB0</accession>
<evidence type="ECO:0000313" key="3">
    <source>
        <dbReference type="EMBL" id="MBB4911541.1"/>
    </source>
</evidence>
<dbReference type="Proteomes" id="UP000520767">
    <property type="component" value="Unassembled WGS sequence"/>
</dbReference>
<organism evidence="3 4">
    <name type="scientific">Actinophytocola algeriensis</name>
    <dbReference type="NCBI Taxonomy" id="1768010"/>
    <lineage>
        <taxon>Bacteria</taxon>
        <taxon>Bacillati</taxon>
        <taxon>Actinomycetota</taxon>
        <taxon>Actinomycetes</taxon>
        <taxon>Pseudonocardiales</taxon>
        <taxon>Pseudonocardiaceae</taxon>
    </lineage>
</organism>
<dbReference type="InterPro" id="IPR013216">
    <property type="entry name" value="Methyltransf_11"/>
</dbReference>
<dbReference type="GO" id="GO:0102307">
    <property type="term" value="F:erythromycin 3''-o-methyltransferase activity"/>
    <property type="evidence" value="ECO:0007669"/>
    <property type="project" value="UniProtKB-EC"/>
</dbReference>